<accession>A0A6G1LSH7</accession>
<feature type="active site" description="Tele-hemiaminal-histidine intermediate" evidence="11">
    <location>
        <position position="218"/>
    </location>
</feature>
<dbReference type="InterPro" id="IPR036117">
    <property type="entry name" value="DhaL_dom_sf"/>
</dbReference>
<comment type="function">
    <text evidence="1">Catalyzes both the phosphorylation of dihydroxyacetone and of glyceraldehyde.</text>
</comment>
<keyword evidence="6" id="KW-0418">Kinase</keyword>
<dbReference type="SUPFAM" id="SSF101473">
    <property type="entry name" value="DhaL-like"/>
    <property type="match status" value="1"/>
</dbReference>
<comment type="caution">
    <text evidence="13">The sequence shown here is derived from an EMBL/GenBank/DDBJ whole genome shotgun (WGS) entry which is preliminary data.</text>
</comment>
<comment type="catalytic activity">
    <reaction evidence="10">
        <text>dihydroxyacetone + ATP = dihydroxyacetone phosphate + ADP + H(+)</text>
        <dbReference type="Rhea" id="RHEA:15773"/>
        <dbReference type="ChEBI" id="CHEBI:15378"/>
        <dbReference type="ChEBI" id="CHEBI:16016"/>
        <dbReference type="ChEBI" id="CHEBI:30616"/>
        <dbReference type="ChEBI" id="CHEBI:57642"/>
        <dbReference type="ChEBI" id="CHEBI:456216"/>
        <dbReference type="EC" id="2.7.1.29"/>
    </reaction>
</comment>
<evidence type="ECO:0000256" key="7">
    <source>
        <dbReference type="ARBA" id="ARBA00022798"/>
    </source>
</evidence>
<feature type="binding site" evidence="12">
    <location>
        <begin position="55"/>
        <end position="58"/>
    </location>
    <ligand>
        <name>substrate</name>
    </ligand>
</feature>
<comment type="catalytic activity">
    <reaction evidence="9">
        <text>D-glyceraldehyde + ATP = D-glyceraldehyde 3-phosphate + ADP + H(+)</text>
        <dbReference type="Rhea" id="RHEA:13941"/>
        <dbReference type="ChEBI" id="CHEBI:15378"/>
        <dbReference type="ChEBI" id="CHEBI:17378"/>
        <dbReference type="ChEBI" id="CHEBI:30616"/>
        <dbReference type="ChEBI" id="CHEBI:59776"/>
        <dbReference type="ChEBI" id="CHEBI:456216"/>
        <dbReference type="EC" id="2.7.1.28"/>
    </reaction>
</comment>
<evidence type="ECO:0000256" key="5">
    <source>
        <dbReference type="ARBA" id="ARBA00022741"/>
    </source>
</evidence>
<dbReference type="NCBIfam" id="TIGR02361">
    <property type="entry name" value="dak_ATP"/>
    <property type="match status" value="1"/>
</dbReference>
<dbReference type="InterPro" id="IPR004006">
    <property type="entry name" value="DhaK_dom"/>
</dbReference>
<name>A0A6G1LSH7_ORBOL</name>
<evidence type="ECO:0008006" key="15">
    <source>
        <dbReference type="Google" id="ProtNLM"/>
    </source>
</evidence>
<evidence type="ECO:0000256" key="12">
    <source>
        <dbReference type="PIRSR" id="PIRSR612734-2"/>
    </source>
</evidence>
<feature type="binding site" evidence="12">
    <location>
        <position position="106"/>
    </location>
    <ligand>
        <name>substrate</name>
    </ligand>
</feature>
<comment type="similarity">
    <text evidence="3">Belongs to the dihydroxyacetone kinase (DAK) family.</text>
</comment>
<evidence type="ECO:0000256" key="11">
    <source>
        <dbReference type="PIRSR" id="PIRSR612734-1"/>
    </source>
</evidence>
<evidence type="ECO:0000256" key="4">
    <source>
        <dbReference type="ARBA" id="ARBA00022679"/>
    </source>
</evidence>
<dbReference type="GO" id="GO:0004371">
    <property type="term" value="F:glycerone kinase activity"/>
    <property type="evidence" value="ECO:0007669"/>
    <property type="project" value="UniProtKB-EC"/>
</dbReference>
<gene>
    <name evidence="13" type="ORF">TWF191_006940</name>
</gene>
<keyword evidence="7" id="KW-0319">Glycerol metabolism</keyword>
<reference evidence="13 14" key="1">
    <citation type="submission" date="2019-06" db="EMBL/GenBank/DDBJ databases">
        <authorList>
            <person name="Palmer J.M."/>
        </authorList>
    </citation>
    <scope>NUCLEOTIDE SEQUENCE [LARGE SCALE GENOMIC DNA]</scope>
    <source>
        <strain evidence="13 14">TWF191</strain>
    </source>
</reference>
<evidence type="ECO:0000256" key="10">
    <source>
        <dbReference type="ARBA" id="ARBA00048898"/>
    </source>
</evidence>
<dbReference type="GO" id="GO:0005524">
    <property type="term" value="F:ATP binding"/>
    <property type="evidence" value="ECO:0007669"/>
    <property type="project" value="UniProtKB-KW"/>
</dbReference>
<evidence type="ECO:0000313" key="14">
    <source>
        <dbReference type="Proteomes" id="UP000483672"/>
    </source>
</evidence>
<evidence type="ECO:0000256" key="8">
    <source>
        <dbReference type="ARBA" id="ARBA00022840"/>
    </source>
</evidence>
<dbReference type="Proteomes" id="UP000483672">
    <property type="component" value="Unassembled WGS sequence"/>
</dbReference>
<dbReference type="Pfam" id="PF02734">
    <property type="entry name" value="Dak2"/>
    <property type="match status" value="1"/>
</dbReference>
<dbReference type="PANTHER" id="PTHR28629">
    <property type="entry name" value="TRIOKINASE/FMN CYCLASE"/>
    <property type="match status" value="1"/>
</dbReference>
<dbReference type="Gene3D" id="3.30.1180.20">
    <property type="entry name" value="Dihydroxyacetone kinase, domain 2"/>
    <property type="match status" value="1"/>
</dbReference>
<dbReference type="InterPro" id="IPR012734">
    <property type="entry name" value="DhaK_ATP"/>
</dbReference>
<dbReference type="SUPFAM" id="SSF82549">
    <property type="entry name" value="DAK1/DegV-like"/>
    <property type="match status" value="1"/>
</dbReference>
<keyword evidence="8" id="KW-0067">ATP-binding</keyword>
<dbReference type="PANTHER" id="PTHR28629:SF4">
    <property type="entry name" value="TRIOKINASE_FMN CYCLASE"/>
    <property type="match status" value="1"/>
</dbReference>
<sequence length="577" mass="61330">MVLGKHFIGDIKSPVERALKCLLEVNPTLGLIESHKVIYNRSGKTDKVLLISGGGSGHEPAHAGFVGNGMLDIAVAGDIFASPSAAQILVGLKAIKGTKGTLMIVKNYTGDKLNFGLAAQKARSEGQEVSVVFVNEDASLDAESLVGRRGLAGTVFVHKIAGAAASRGLGLSEVTRIAQKVADSVTTVGASLDRCSVPGRGGQEGLGGAELEYGMGIHNEPGVLRTNLTDLSSTVSKVLSYLLSPSSPVSFHKQDTIAVLINNLGGLSILELNVIAQEVLTQLSNSPQQFTISRKYIGSFMTSLDGPGFSITILKHDDEILGLLDEQTEVQAWPKQFTDKEYTPVKSRITQYSPPNKPTYSPNPHLIVPANLLTTISSSLLTKIQSEEPTITKYDTLVGDGDCGTTLLKGVTSINDAFKDGKVDTTDLSTTFESIAEIVESSMGGTSGAIYGIFLNAFVNNLRNSSDGEEEGSLQTILQKSLSNALRELCTFTLARKGHRTLMDTLIPFVETFQQTGDLNKAVEEAGKGCEETKKMEAKLGRASYVSHEQVEKDGGVMDPGALGLKCILEVLGQELA</sequence>
<evidence type="ECO:0000256" key="6">
    <source>
        <dbReference type="ARBA" id="ARBA00022777"/>
    </source>
</evidence>
<dbReference type="FunFam" id="3.40.50.10440:FF:000001">
    <property type="entry name" value="Dihydroxyacetone kinase, DhaK subunit"/>
    <property type="match status" value="1"/>
</dbReference>
<dbReference type="PROSITE" id="PS51480">
    <property type="entry name" value="DHAL"/>
    <property type="match status" value="1"/>
</dbReference>
<dbReference type="FunFam" id="3.30.1180.20:FF:000001">
    <property type="entry name" value="Dihydroxyacetone kinase 1"/>
    <property type="match status" value="1"/>
</dbReference>
<comment type="pathway">
    <text evidence="2">Polyol metabolism; glycerol fermentation; glycerone phosphate from glycerol (oxidative route): step 2/2.</text>
</comment>
<evidence type="ECO:0000256" key="2">
    <source>
        <dbReference type="ARBA" id="ARBA00004778"/>
    </source>
</evidence>
<dbReference type="PROSITE" id="PS51481">
    <property type="entry name" value="DHAK"/>
    <property type="match status" value="1"/>
</dbReference>
<dbReference type="GO" id="GO:0050354">
    <property type="term" value="F:triokinase activity"/>
    <property type="evidence" value="ECO:0007669"/>
    <property type="project" value="UniProtKB-EC"/>
</dbReference>
<evidence type="ECO:0000256" key="9">
    <source>
        <dbReference type="ARBA" id="ARBA00047974"/>
    </source>
</evidence>
<dbReference type="FunFam" id="1.25.40.340:FF:000001">
    <property type="entry name" value="Dihydroxyacetone kinase 1"/>
    <property type="match status" value="1"/>
</dbReference>
<dbReference type="AlphaFoldDB" id="A0A6G1LSH7"/>
<dbReference type="GO" id="GO:0005829">
    <property type="term" value="C:cytosol"/>
    <property type="evidence" value="ECO:0007669"/>
    <property type="project" value="TreeGrafter"/>
</dbReference>
<protein>
    <recommendedName>
        <fullName evidence="15">Dihydroxyacetone kinase 2</fullName>
    </recommendedName>
</protein>
<dbReference type="EMBL" id="WIPF01000040">
    <property type="protein sequence ID" value="KAF3222180.1"/>
    <property type="molecule type" value="Genomic_DNA"/>
</dbReference>
<evidence type="ECO:0000256" key="3">
    <source>
        <dbReference type="ARBA" id="ARBA00008757"/>
    </source>
</evidence>
<dbReference type="UniPathway" id="UPA00617">
    <property type="reaction ID" value="UER00669"/>
</dbReference>
<evidence type="ECO:0000256" key="1">
    <source>
        <dbReference type="ARBA" id="ARBA00003264"/>
    </source>
</evidence>
<dbReference type="Gene3D" id="3.40.50.10440">
    <property type="entry name" value="Dihydroxyacetone kinase, domain 1"/>
    <property type="match status" value="1"/>
</dbReference>
<dbReference type="InterPro" id="IPR050861">
    <property type="entry name" value="Dihydroxyacetone_Kinase"/>
</dbReference>
<organism evidence="13 14">
    <name type="scientific">Orbilia oligospora</name>
    <name type="common">Nematode-trapping fungus</name>
    <name type="synonym">Arthrobotrys oligospora</name>
    <dbReference type="NCBI Taxonomy" id="2813651"/>
    <lineage>
        <taxon>Eukaryota</taxon>
        <taxon>Fungi</taxon>
        <taxon>Dikarya</taxon>
        <taxon>Ascomycota</taxon>
        <taxon>Pezizomycotina</taxon>
        <taxon>Orbiliomycetes</taxon>
        <taxon>Orbiliales</taxon>
        <taxon>Orbiliaceae</taxon>
        <taxon>Orbilia</taxon>
    </lineage>
</organism>
<dbReference type="InterPro" id="IPR004007">
    <property type="entry name" value="DhaL_dom"/>
</dbReference>
<evidence type="ECO:0000313" key="13">
    <source>
        <dbReference type="EMBL" id="KAF3222180.1"/>
    </source>
</evidence>
<feature type="binding site" evidence="12">
    <location>
        <position position="111"/>
    </location>
    <ligand>
        <name>substrate</name>
    </ligand>
</feature>
<dbReference type="SMART" id="SM01120">
    <property type="entry name" value="Dak2"/>
    <property type="match status" value="1"/>
</dbReference>
<keyword evidence="4" id="KW-0808">Transferase</keyword>
<dbReference type="GO" id="GO:0019588">
    <property type="term" value="P:anaerobic glycerol catabolic process"/>
    <property type="evidence" value="ECO:0007669"/>
    <property type="project" value="UniProtKB-UniPathway"/>
</dbReference>
<dbReference type="Gene3D" id="1.25.40.340">
    <property type="match status" value="1"/>
</dbReference>
<proteinExistence type="inferred from homology"/>
<dbReference type="Pfam" id="PF02733">
    <property type="entry name" value="Dak1"/>
    <property type="match status" value="1"/>
</dbReference>
<keyword evidence="5" id="KW-0547">Nucleotide-binding</keyword>